<dbReference type="Gene3D" id="3.20.20.100">
    <property type="entry name" value="NADP-dependent oxidoreductase domain"/>
    <property type="match status" value="1"/>
</dbReference>
<dbReference type="PANTHER" id="PTHR43150:SF4">
    <property type="entry name" value="L-GLYCERALDEHYDE 3-PHOSPHATE REDUCTASE"/>
    <property type="match status" value="1"/>
</dbReference>
<dbReference type="EMBL" id="VDLX02000018">
    <property type="protein sequence ID" value="KAB8189901.1"/>
    <property type="molecule type" value="Genomic_DNA"/>
</dbReference>
<protein>
    <submittedName>
        <fullName evidence="5">L-glyceraldehyde 3-phosphate reductase</fullName>
    </submittedName>
</protein>
<reference evidence="5 6" key="1">
    <citation type="submission" date="2019-10" db="EMBL/GenBank/DDBJ databases">
        <title>Nonomuraea sp. nov., isolated from Phyllanthus amarus.</title>
        <authorList>
            <person name="Klykleung N."/>
            <person name="Tanasupawat S."/>
        </authorList>
    </citation>
    <scope>NUCLEOTIDE SEQUENCE [LARGE SCALE GENOMIC DNA]</scope>
    <source>
        <strain evidence="5 6">PA1-10</strain>
    </source>
</reference>
<dbReference type="PANTHER" id="PTHR43150">
    <property type="entry name" value="HYPERKINETIC, ISOFORM M"/>
    <property type="match status" value="1"/>
</dbReference>
<dbReference type="GO" id="GO:0051596">
    <property type="term" value="P:methylglyoxal catabolic process"/>
    <property type="evidence" value="ECO:0007669"/>
    <property type="project" value="TreeGrafter"/>
</dbReference>
<dbReference type="OrthoDB" id="9768793at2"/>
<evidence type="ECO:0000313" key="6">
    <source>
        <dbReference type="Proteomes" id="UP000312512"/>
    </source>
</evidence>
<keyword evidence="3" id="KW-0560">Oxidoreductase</keyword>
<keyword evidence="6" id="KW-1185">Reference proteome</keyword>
<accession>A0A5C4VRQ4</accession>
<dbReference type="Pfam" id="PF00248">
    <property type="entry name" value="Aldo_ket_red"/>
    <property type="match status" value="1"/>
</dbReference>
<comment type="similarity">
    <text evidence="1">Belongs to the shaker potassium channel beta subunit family.</text>
</comment>
<organism evidence="5 6">
    <name type="scientific">Nonomuraea phyllanthi</name>
    <dbReference type="NCBI Taxonomy" id="2219224"/>
    <lineage>
        <taxon>Bacteria</taxon>
        <taxon>Bacillati</taxon>
        <taxon>Actinomycetota</taxon>
        <taxon>Actinomycetes</taxon>
        <taxon>Streptosporangiales</taxon>
        <taxon>Streptosporangiaceae</taxon>
        <taxon>Nonomuraea</taxon>
    </lineage>
</organism>
<evidence type="ECO:0000256" key="3">
    <source>
        <dbReference type="ARBA" id="ARBA00023002"/>
    </source>
</evidence>
<comment type="caution">
    <text evidence="5">The sequence shown here is derived from an EMBL/GenBank/DDBJ whole genome shotgun (WGS) entry which is preliminary data.</text>
</comment>
<evidence type="ECO:0000256" key="2">
    <source>
        <dbReference type="ARBA" id="ARBA00022857"/>
    </source>
</evidence>
<evidence type="ECO:0000256" key="1">
    <source>
        <dbReference type="ARBA" id="ARBA00006515"/>
    </source>
</evidence>
<evidence type="ECO:0000259" key="4">
    <source>
        <dbReference type="Pfam" id="PF00248"/>
    </source>
</evidence>
<gene>
    <name evidence="5" type="ORF">FH608_037875</name>
</gene>
<feature type="domain" description="NADP-dependent oxidoreductase" evidence="4">
    <location>
        <begin position="49"/>
        <end position="344"/>
    </location>
</feature>
<dbReference type="Proteomes" id="UP000312512">
    <property type="component" value="Unassembled WGS sequence"/>
</dbReference>
<dbReference type="InterPro" id="IPR036812">
    <property type="entry name" value="NAD(P)_OxRdtase_dom_sf"/>
</dbReference>
<dbReference type="SUPFAM" id="SSF51430">
    <property type="entry name" value="NAD(P)-linked oxidoreductase"/>
    <property type="match status" value="1"/>
</dbReference>
<sequence length="352" mass="38888">MLPIFVIFSWRRTRSSEIAGRSSLDDVKITYERQPYRRCGRSGLLLPAVSLGLWHNFGGGKSLDSQRAIFHKALDLGITHFDIADRYGPPLGAAESTFNRLLPRSLRDEVVVTTKGSNPMWDGPYGKGNSRKHLLATLDRSLARLGLDNVDIFYLHRDDDETPLEEQVATLDHMVRTGRTLYVGLSNFSPERTAEAARLLRELGTPLLIHQPSYSLLNRWIEQDLLGVLEQEGVGCVVYSPLAQGLLTDRYLDGIPADSRAAEGRFLTPDRVTPQVLAFVRELSELAASRGQTVAQLSLAWALRDPRVTSVLVGASSPEQLEANVAAVDRLDFTDDELAAIDRAAKEAGVEA</sequence>
<dbReference type="InterPro" id="IPR005399">
    <property type="entry name" value="K_chnl_volt-dep_bsu_KCNAB-rel"/>
</dbReference>
<keyword evidence="2" id="KW-0521">NADP</keyword>
<name>A0A5C4VRQ4_9ACTN</name>
<dbReference type="InterPro" id="IPR023210">
    <property type="entry name" value="NADP_OxRdtase_dom"/>
</dbReference>
<dbReference type="GO" id="GO:0016491">
    <property type="term" value="F:oxidoreductase activity"/>
    <property type="evidence" value="ECO:0007669"/>
    <property type="project" value="UniProtKB-KW"/>
</dbReference>
<dbReference type="AlphaFoldDB" id="A0A5C4VRQ4"/>
<proteinExistence type="inferred from homology"/>
<evidence type="ECO:0000313" key="5">
    <source>
        <dbReference type="EMBL" id="KAB8189901.1"/>
    </source>
</evidence>